<reference evidence="6 7" key="1">
    <citation type="submission" date="2018-06" db="EMBL/GenBank/DDBJ databases">
        <title>Genomic Encyclopedia of Type Strains, Phase IV (KMG-IV): sequencing the most valuable type-strain genomes for metagenomic binning, comparative biology and taxonomic classification.</title>
        <authorList>
            <person name="Goeker M."/>
        </authorList>
    </citation>
    <scope>NUCLEOTIDE SEQUENCE [LARGE SCALE GENOMIC DNA]</scope>
    <source>
        <strain evidence="6 7">DSM 5</strain>
    </source>
</reference>
<dbReference type="Proteomes" id="UP000248646">
    <property type="component" value="Unassembled WGS sequence"/>
</dbReference>
<dbReference type="RefSeq" id="WP_111438150.1">
    <property type="nucleotide sequence ID" value="NZ_QKZI01000001.1"/>
</dbReference>
<sequence length="85" mass="10166">MSDQQHSAPFDKLMIIRTIILLMAWLNQFLVMKGYTPLPIDNEELQVFVTFALAFITSIWSWWKNNDVRYKTRRNTKFLKDKGLK</sequence>
<dbReference type="NCBIfam" id="TIGR01592">
    <property type="entry name" value="holin_SPP1"/>
    <property type="match status" value="1"/>
</dbReference>
<evidence type="ECO:0000256" key="2">
    <source>
        <dbReference type="ARBA" id="ARBA00022692"/>
    </source>
</evidence>
<keyword evidence="7" id="KW-1185">Reference proteome</keyword>
<evidence type="ECO:0000256" key="5">
    <source>
        <dbReference type="SAM" id="Phobius"/>
    </source>
</evidence>
<comment type="subcellular location">
    <subcellularLocation>
        <location evidence="1">Membrane</location>
    </subcellularLocation>
</comment>
<dbReference type="InterPro" id="IPR006479">
    <property type="entry name" value="Holin"/>
</dbReference>
<feature type="transmembrane region" description="Helical" evidence="5">
    <location>
        <begin position="45"/>
        <end position="63"/>
    </location>
</feature>
<gene>
    <name evidence="6" type="ORF">C7437_101623</name>
</gene>
<keyword evidence="2 5" id="KW-0812">Transmembrane</keyword>
<keyword evidence="3 5" id="KW-1133">Transmembrane helix</keyword>
<evidence type="ECO:0000256" key="1">
    <source>
        <dbReference type="ARBA" id="ARBA00004370"/>
    </source>
</evidence>
<evidence type="ECO:0000313" key="6">
    <source>
        <dbReference type="EMBL" id="PZX07506.1"/>
    </source>
</evidence>
<evidence type="ECO:0000313" key="7">
    <source>
        <dbReference type="Proteomes" id="UP000248646"/>
    </source>
</evidence>
<dbReference type="Pfam" id="PF04688">
    <property type="entry name" value="Holin_SPP1"/>
    <property type="match status" value="1"/>
</dbReference>
<dbReference type="OrthoDB" id="2353897at2"/>
<dbReference type="GO" id="GO:0016020">
    <property type="term" value="C:membrane"/>
    <property type="evidence" value="ECO:0007669"/>
    <property type="project" value="UniProtKB-SubCell"/>
</dbReference>
<dbReference type="EMBL" id="QKZI01000001">
    <property type="protein sequence ID" value="PZX07506.1"/>
    <property type="molecule type" value="Genomic_DNA"/>
</dbReference>
<evidence type="ECO:0000256" key="4">
    <source>
        <dbReference type="ARBA" id="ARBA00023136"/>
    </source>
</evidence>
<comment type="caution">
    <text evidence="6">The sequence shown here is derived from an EMBL/GenBank/DDBJ whole genome shotgun (WGS) entry which is preliminary data.</text>
</comment>
<feature type="transmembrane region" description="Helical" evidence="5">
    <location>
        <begin position="12"/>
        <end position="30"/>
    </location>
</feature>
<proteinExistence type="predicted"/>
<evidence type="ECO:0000256" key="3">
    <source>
        <dbReference type="ARBA" id="ARBA00022989"/>
    </source>
</evidence>
<name>A0A2W7PGV9_9BACI</name>
<dbReference type="AlphaFoldDB" id="A0A2W7PGV9"/>
<organism evidence="6 7">
    <name type="scientific">Psychrobacillus insolitus</name>
    <dbReference type="NCBI Taxonomy" id="1461"/>
    <lineage>
        <taxon>Bacteria</taxon>
        <taxon>Bacillati</taxon>
        <taxon>Bacillota</taxon>
        <taxon>Bacilli</taxon>
        <taxon>Bacillales</taxon>
        <taxon>Bacillaceae</taxon>
        <taxon>Psychrobacillus</taxon>
    </lineage>
</organism>
<protein>
    <submittedName>
        <fullName evidence="6">SPP1 family holin</fullName>
    </submittedName>
</protein>
<accession>A0A2W7PGV9</accession>
<keyword evidence="4 5" id="KW-0472">Membrane</keyword>